<dbReference type="EMBL" id="MK620899">
    <property type="protein sequence ID" value="QBZ72751.1"/>
    <property type="molecule type" value="Genomic_DNA"/>
</dbReference>
<evidence type="ECO:0000313" key="2">
    <source>
        <dbReference type="Proteomes" id="UP000297070"/>
    </source>
</evidence>
<keyword evidence="2" id="KW-1185">Reference proteome</keyword>
<protein>
    <submittedName>
        <fullName evidence="1">Uncharacterized protein</fullName>
    </submittedName>
</protein>
<dbReference type="RefSeq" id="YP_009821516.1">
    <property type="nucleotide sequence ID" value="NC_048176.1"/>
</dbReference>
<organism evidence="1 2">
    <name type="scientific">Gordonia phage GodonK</name>
    <dbReference type="NCBI Taxonomy" id="2562192"/>
    <lineage>
        <taxon>Viruses</taxon>
        <taxon>Duplodnaviria</taxon>
        <taxon>Heunggongvirae</taxon>
        <taxon>Uroviricota</taxon>
        <taxon>Caudoviricetes</taxon>
        <taxon>Godonkavirus</taxon>
        <taxon>Godonkavirus godonK</taxon>
    </lineage>
</organism>
<reference evidence="1 2" key="1">
    <citation type="submission" date="2019-03" db="EMBL/GenBank/DDBJ databases">
        <authorList>
            <person name="Douthitt C."/>
            <person name="D'Elia T."/>
            <person name="Bockoras C."/>
            <person name="Boss C."/>
            <person name="Clemons M."/>
            <person name="Green W."/>
            <person name="Harel H."/>
            <person name="Larralde J."/>
            <person name="Lopez M."/>
            <person name="Magana D."/>
            <person name="Miguel M."/>
            <person name="Muschweck L."/>
            <person name="Olivos K."/>
            <person name="Racette D."/>
            <person name="Reynolds M."/>
            <person name="Ru Y."/>
            <person name="Santana M."/>
            <person name="Simon R."/>
            <person name="Smotrilla K."/>
            <person name="Sufficool B."/>
            <person name="Tamayo B."/>
            <person name="Tirado E."/>
            <person name="Vajanyi M."/>
            <person name="Weger M."/>
            <person name="Wehr A."/>
            <person name="Whitaker K."/>
            <person name="Garlena R.A."/>
            <person name="Russell D.A."/>
            <person name="Pope W.H."/>
            <person name="Jacobs-Sera D."/>
            <person name="Hatfull G.F."/>
        </authorList>
    </citation>
    <scope>NUCLEOTIDE SEQUENCE [LARGE SCALE GENOMIC DNA]</scope>
</reference>
<gene>
    <name evidence="1" type="primary">151</name>
    <name evidence="1" type="ORF">SEA_GODONK_151</name>
</gene>
<sequence>MTVIHNDNTFKIHSQFKRVTRFAIKLSGHVEAGARLELAWVT</sequence>
<accession>A0A4D6E2L6</accession>
<dbReference type="GeneID" id="55012987"/>
<name>A0A4D6E2L6_9CAUD</name>
<dbReference type="Proteomes" id="UP000297070">
    <property type="component" value="Segment"/>
</dbReference>
<proteinExistence type="predicted"/>
<evidence type="ECO:0000313" key="1">
    <source>
        <dbReference type="EMBL" id="QBZ72751.1"/>
    </source>
</evidence>
<dbReference type="KEGG" id="vg:55012987"/>